<feature type="non-terminal residue" evidence="2">
    <location>
        <position position="341"/>
    </location>
</feature>
<feature type="non-terminal residue" evidence="2">
    <location>
        <position position="1"/>
    </location>
</feature>
<feature type="compositionally biased region" description="Basic and acidic residues" evidence="1">
    <location>
        <begin position="327"/>
        <end position="341"/>
    </location>
</feature>
<dbReference type="GO" id="GO:0004365">
    <property type="term" value="F:glyceraldehyde-3-phosphate dehydrogenase (NAD+) (phosphorylating) activity"/>
    <property type="evidence" value="ECO:0007669"/>
    <property type="project" value="UniProtKB-EC"/>
</dbReference>
<keyword evidence="2" id="KW-0560">Oxidoreductase</keyword>
<feature type="compositionally biased region" description="Basic and acidic residues" evidence="1">
    <location>
        <begin position="149"/>
        <end position="158"/>
    </location>
</feature>
<dbReference type="EMBL" id="CADCUQ010000003">
    <property type="protein sequence ID" value="CAA9371987.1"/>
    <property type="molecule type" value="Genomic_DNA"/>
</dbReference>
<reference evidence="2" key="1">
    <citation type="submission" date="2020-02" db="EMBL/GenBank/DDBJ databases">
        <authorList>
            <person name="Meier V. D."/>
        </authorList>
    </citation>
    <scope>NUCLEOTIDE SEQUENCE</scope>
    <source>
        <strain evidence="2">AVDCRST_MAG64</strain>
    </source>
</reference>
<name>A0A6J4MXW7_9BACT</name>
<dbReference type="EC" id="1.2.1.12" evidence="2"/>
<dbReference type="AlphaFoldDB" id="A0A6J4MXW7"/>
<evidence type="ECO:0000313" key="2">
    <source>
        <dbReference type="EMBL" id="CAA9371987.1"/>
    </source>
</evidence>
<feature type="compositionally biased region" description="Basic residues" evidence="1">
    <location>
        <begin position="1"/>
        <end position="13"/>
    </location>
</feature>
<feature type="compositionally biased region" description="Basic residues" evidence="1">
    <location>
        <begin position="58"/>
        <end position="70"/>
    </location>
</feature>
<evidence type="ECO:0000256" key="1">
    <source>
        <dbReference type="SAM" id="MobiDB-lite"/>
    </source>
</evidence>
<feature type="compositionally biased region" description="Basic and acidic residues" evidence="1">
    <location>
        <begin position="93"/>
        <end position="120"/>
    </location>
</feature>
<sequence>GHQGRHQRVRSHRPPGLPRRRQEPEHRVRRHQRPGPAGQPRLPAPPRLDARPLQGHGRGPRGRHRRRRQVRPVLLGPQPGRAAVGQAGRARLRRVDRAVHRPRGREQPHQGRREEGRHLGPDQGQGRGRPDPGHGREPRQVRPGQAHGGEQRVLHDELPGTGGQGAQRPVRDRRGADEHDPRDDGHPADGGRPEQEGLARRPRGDAEHHPGQHRGGQGRRAGDAGPQGQADRHGVPGADAGRVGRRPDVQDGQGDELQGDLRRDEGGQRGRAQGHPRVHRGRGGQHRLPGRRPQLDLRRRGRHRAERQLLQGRQLVRQRVGLQQPGDRPDRPHGQEGRDRL</sequence>
<protein>
    <submittedName>
        <fullName evidence="2">NAD-dependent glyceraldehyde-3-phosphate dehydrogenase</fullName>
        <ecNumber evidence="2">1.2.1.12</ecNumber>
    </submittedName>
</protein>
<accession>A0A6J4MXW7</accession>
<proteinExistence type="predicted"/>
<feature type="compositionally biased region" description="Basic and acidic residues" evidence="1">
    <location>
        <begin position="169"/>
        <end position="210"/>
    </location>
</feature>
<feature type="compositionally biased region" description="Basic and acidic residues" evidence="1">
    <location>
        <begin position="259"/>
        <end position="268"/>
    </location>
</feature>
<feature type="compositionally biased region" description="Basic residues" evidence="1">
    <location>
        <begin position="272"/>
        <end position="290"/>
    </location>
</feature>
<feature type="compositionally biased region" description="Low complexity" evidence="1">
    <location>
        <begin position="308"/>
        <end position="324"/>
    </location>
</feature>
<organism evidence="2">
    <name type="scientific">uncultured Phycisphaerae bacterium</name>
    <dbReference type="NCBI Taxonomy" id="904963"/>
    <lineage>
        <taxon>Bacteria</taxon>
        <taxon>Pseudomonadati</taxon>
        <taxon>Planctomycetota</taxon>
        <taxon>Phycisphaerae</taxon>
        <taxon>environmental samples</taxon>
    </lineage>
</organism>
<feature type="region of interest" description="Disordered" evidence="1">
    <location>
        <begin position="1"/>
        <end position="341"/>
    </location>
</feature>
<feature type="compositionally biased region" description="Basic and acidic residues" evidence="1">
    <location>
        <begin position="128"/>
        <end position="140"/>
    </location>
</feature>
<feature type="compositionally biased region" description="Low complexity" evidence="1">
    <location>
        <begin position="71"/>
        <end position="89"/>
    </location>
</feature>
<gene>
    <name evidence="2" type="ORF">AVDCRST_MAG64-6</name>
</gene>